<keyword evidence="4" id="KW-1185">Reference proteome</keyword>
<protein>
    <submittedName>
        <fullName evidence="3">Uncharacterized protein</fullName>
    </submittedName>
</protein>
<reference evidence="3" key="1">
    <citation type="submission" date="2021-11" db="EMBL/GenBank/DDBJ databases">
        <authorList>
            <person name="Schell T."/>
        </authorList>
    </citation>
    <scope>NUCLEOTIDE SEQUENCE</scope>
    <source>
        <strain evidence="3">M5</strain>
    </source>
</reference>
<dbReference type="OrthoDB" id="6365122at2759"/>
<dbReference type="AlphaFoldDB" id="A0A8J2RHY4"/>
<feature type="region of interest" description="Disordered" evidence="2">
    <location>
        <begin position="63"/>
        <end position="82"/>
    </location>
</feature>
<feature type="compositionally biased region" description="Polar residues" evidence="2">
    <location>
        <begin position="63"/>
        <end position="72"/>
    </location>
</feature>
<keyword evidence="1" id="KW-0175">Coiled coil</keyword>
<gene>
    <name evidence="3" type="ORF">DGAL_LOCUS4750</name>
</gene>
<proteinExistence type="predicted"/>
<name>A0A8J2RHY4_9CRUS</name>
<evidence type="ECO:0000313" key="4">
    <source>
        <dbReference type="Proteomes" id="UP000789390"/>
    </source>
</evidence>
<feature type="compositionally biased region" description="Basic and acidic residues" evidence="2">
    <location>
        <begin position="30"/>
        <end position="45"/>
    </location>
</feature>
<accession>A0A8J2RHY4</accession>
<feature type="coiled-coil region" evidence="1">
    <location>
        <begin position="486"/>
        <end position="520"/>
    </location>
</feature>
<evidence type="ECO:0000256" key="2">
    <source>
        <dbReference type="SAM" id="MobiDB-lite"/>
    </source>
</evidence>
<organism evidence="3 4">
    <name type="scientific">Daphnia galeata</name>
    <dbReference type="NCBI Taxonomy" id="27404"/>
    <lineage>
        <taxon>Eukaryota</taxon>
        <taxon>Metazoa</taxon>
        <taxon>Ecdysozoa</taxon>
        <taxon>Arthropoda</taxon>
        <taxon>Crustacea</taxon>
        <taxon>Branchiopoda</taxon>
        <taxon>Diplostraca</taxon>
        <taxon>Cladocera</taxon>
        <taxon>Anomopoda</taxon>
        <taxon>Daphniidae</taxon>
        <taxon>Daphnia</taxon>
    </lineage>
</organism>
<comment type="caution">
    <text evidence="3">The sequence shown here is derived from an EMBL/GenBank/DDBJ whole genome shotgun (WGS) entry which is preliminary data.</text>
</comment>
<dbReference type="Proteomes" id="UP000789390">
    <property type="component" value="Unassembled WGS sequence"/>
</dbReference>
<sequence length="656" mass="73824">MEEEFTRKRKNSSSSDSTSQFLNFDFENPPFKKKEHQTIEESVDKTNSNEDVFTIYFNSSADETSVQKSKTPGSFLRSPKSVDSNATIPLDCEEAGQHSSTDNRENATELIDLEVVVKDNRGVTKCFEDNSLPVSEEALNLSRNNDLSEPPGNFTFINLGFAPVSVSRGSISSDEGVVVEKTPSPCMKNWESSDSNLEIGRNSLDRDDFSPPPPVLSLNEDYINENGILLPSVVGLTESENVNVGLPTKFSSSVFTDHDYAIVPKDSSTDRMTCLLPVNTSQISCNEDSSLLQSVVIREKEEYIPLHVGVDELDKKELELRKAASGIKAILAPINVETKRLSNERELLKSKMTELHADISVRKDSIDSLNQLLATSQDHIEHLVKERNSKNALCVELNVQLVKTELKLRELQMTICQEKLKAVGCESNATDSIRSTITEKEEQIVTINADIGELYKEEKKAKKALVHIEDQLKKTMEDDQSLHLRIDELKSHQKKAENLLSENEKNLEELASKQKLLIKERKHYSICFVDLERMMVKIKMCRKLKELDCKEEALIGKEIFPQNRVRSEHVSATSNVQYSSQVTVIGRNYQPSLPEQPATSGGTSVQHYTSLQSIAIHNGSWLQQPFIPLHQHFPPGFLHVNSIVPPWSEPQIHQNH</sequence>
<feature type="region of interest" description="Disordered" evidence="2">
    <location>
        <begin position="1"/>
        <end position="45"/>
    </location>
</feature>
<evidence type="ECO:0000256" key="1">
    <source>
        <dbReference type="SAM" id="Coils"/>
    </source>
</evidence>
<evidence type="ECO:0000313" key="3">
    <source>
        <dbReference type="EMBL" id="CAH0102354.1"/>
    </source>
</evidence>
<dbReference type="EMBL" id="CAKKLH010000079">
    <property type="protein sequence ID" value="CAH0102354.1"/>
    <property type="molecule type" value="Genomic_DNA"/>
</dbReference>